<dbReference type="EMBL" id="AFYH01186811">
    <property type="status" value="NOT_ANNOTATED_CDS"/>
    <property type="molecule type" value="Genomic_DNA"/>
</dbReference>
<dbReference type="EMBL" id="AFYH01186813">
    <property type="status" value="NOT_ANNOTATED_CDS"/>
    <property type="molecule type" value="Genomic_DNA"/>
</dbReference>
<dbReference type="EMBL" id="AFYH01186814">
    <property type="status" value="NOT_ANNOTATED_CDS"/>
    <property type="molecule type" value="Genomic_DNA"/>
</dbReference>
<feature type="compositionally biased region" description="Polar residues" evidence="2">
    <location>
        <begin position="253"/>
        <end position="293"/>
    </location>
</feature>
<feature type="compositionally biased region" description="Basic residues" evidence="2">
    <location>
        <begin position="21"/>
        <end position="46"/>
    </location>
</feature>
<feature type="compositionally biased region" description="Basic and acidic residues" evidence="2">
    <location>
        <begin position="897"/>
        <end position="906"/>
    </location>
</feature>
<evidence type="ECO:0000256" key="2">
    <source>
        <dbReference type="SAM" id="MobiDB-lite"/>
    </source>
</evidence>
<dbReference type="EMBL" id="AFYH01186809">
    <property type="status" value="NOT_ANNOTATED_CDS"/>
    <property type="molecule type" value="Genomic_DNA"/>
</dbReference>
<dbReference type="KEGG" id="lcm:102356530"/>
<dbReference type="Ensembl" id="ENSLACT00000026003.1">
    <property type="protein sequence ID" value="ENSLACP00000022048.1"/>
    <property type="gene ID" value="ENSLACG00000006728.2"/>
</dbReference>
<feature type="compositionally biased region" description="Low complexity" evidence="2">
    <location>
        <begin position="228"/>
        <end position="246"/>
    </location>
</feature>
<feature type="region of interest" description="Disordered" evidence="2">
    <location>
        <begin position="1"/>
        <end position="414"/>
    </location>
</feature>
<feature type="compositionally biased region" description="Low complexity" evidence="2">
    <location>
        <begin position="136"/>
        <end position="156"/>
    </location>
</feature>
<dbReference type="EMBL" id="AFYH01186808">
    <property type="status" value="NOT_ANNOTATED_CDS"/>
    <property type="molecule type" value="Genomic_DNA"/>
</dbReference>
<reference evidence="4" key="1">
    <citation type="submission" date="2011-08" db="EMBL/GenBank/DDBJ databases">
        <title>The draft genome of Latimeria chalumnae.</title>
        <authorList>
            <person name="Di Palma F."/>
            <person name="Alfoldi J."/>
            <person name="Johnson J."/>
            <person name="Berlin A."/>
            <person name="Gnerre S."/>
            <person name="Jaffe D."/>
            <person name="MacCallum I."/>
            <person name="Young S."/>
            <person name="Walker B.J."/>
            <person name="Lander E."/>
            <person name="Lindblad-Toh K."/>
        </authorList>
    </citation>
    <scope>NUCLEOTIDE SEQUENCE [LARGE SCALE GENOMIC DNA]</scope>
    <source>
        <strain evidence="4">Wild caught</strain>
    </source>
</reference>
<feature type="region of interest" description="Disordered" evidence="2">
    <location>
        <begin position="681"/>
        <end position="857"/>
    </location>
</feature>
<proteinExistence type="inferred from homology"/>
<dbReference type="EMBL" id="AFYH01186806">
    <property type="status" value="NOT_ANNOTATED_CDS"/>
    <property type="molecule type" value="Genomic_DNA"/>
</dbReference>
<dbReference type="EMBL" id="AFYH01186812">
    <property type="status" value="NOT_ANNOTATED_CDS"/>
    <property type="molecule type" value="Genomic_DNA"/>
</dbReference>
<feature type="compositionally biased region" description="Polar residues" evidence="2">
    <location>
        <begin position="823"/>
        <end position="834"/>
    </location>
</feature>
<feature type="compositionally biased region" description="Basic residues" evidence="2">
    <location>
        <begin position="99"/>
        <end position="128"/>
    </location>
</feature>
<dbReference type="FunCoup" id="M3XH42">
    <property type="interactions" value="3187"/>
</dbReference>
<reference evidence="3" key="3">
    <citation type="submission" date="2025-09" db="UniProtKB">
        <authorList>
            <consortium name="Ensembl"/>
        </authorList>
    </citation>
    <scope>IDENTIFICATION</scope>
</reference>
<dbReference type="GO" id="GO:0003677">
    <property type="term" value="F:DNA binding"/>
    <property type="evidence" value="ECO:0007669"/>
    <property type="project" value="TreeGrafter"/>
</dbReference>
<dbReference type="eggNOG" id="ENOG502QZG7">
    <property type="taxonomic scope" value="Eukaryota"/>
</dbReference>
<feature type="compositionally biased region" description="Gly residues" evidence="2">
    <location>
        <begin position="78"/>
        <end position="89"/>
    </location>
</feature>
<dbReference type="EMBL" id="AFYH01186810">
    <property type="status" value="NOT_ANNOTATED_CDS"/>
    <property type="molecule type" value="Genomic_DNA"/>
</dbReference>
<feature type="compositionally biased region" description="Acidic residues" evidence="2">
    <location>
        <begin position="907"/>
        <end position="917"/>
    </location>
</feature>
<protein>
    <submittedName>
        <fullName evidence="3">BCL2 associated transcription factor 1</fullName>
    </submittedName>
</protein>
<feature type="compositionally biased region" description="Acidic residues" evidence="2">
    <location>
        <begin position="378"/>
        <end position="388"/>
    </location>
</feature>
<feature type="compositionally biased region" description="Basic and acidic residues" evidence="2">
    <location>
        <begin position="771"/>
        <end position="793"/>
    </location>
</feature>
<name>M3XH42_LATCH</name>
<sequence length="946" mass="109311">MGRSNSRTHSSRSKSQSRSSSRSRSRSPSRKKRYSSRSRSRSYSRSRSRDRNYSRDYRRDYRNNRGMRRPYGYRGRGRGYYQGGRGYYRGGYRPMWNRRYSRSPRRGRSRSRTPKRRSVSSPRSRSRSHHSDRSSVSRGSSSSRSSSCYSQSPVPSKLRSSLEKQPKKTEGVLSEDKASGSRQQEEKKDLGKFEPDQSKLHDEFSKVSTLGGDSWPGLSAYNDNSPRSHQSPSPVPTPTSHSSSRSDVALQSIAHSASGSSKIGAPTQRSHSIQRSPERAGSNTSRYSPSQDSPLHHMSSRKSPVKSVTGQSLSREEARGRSSFYSDTEEKELPKSGKYLKRYTDEEETGAYLLDKSNVKEKDGQKDRGLDKGRVEQDSEWEDQEALEYFEQKDSDKLPFLGDSEGEGGEKPDTYRQFKVSSQVEQVKSYLAETRWNDDDEGNKFKTKIVLKGDRDYDRFGEDRAFKLKGSGFGADRPSTSKEKYREDDKFLERIMIKREPVSPEQVKSEKLSERFDCSPLLQKTLDLREKAASREENLPKIKMVPSESYRPDVKLKMPPVSFDDPVRPGTSLTSDRLLASALVHSGKKEQGFRSIFDHIKLPQMYKSSAESFIQHIVSLVHHVKEHYFKSTGMTLNERFTVYQKATEGQVPRQKSPEIHRRIDISPSALRKHTRLTDEDRLFKEESQKQGDKKLRCDSADLRHDIDRRRKERSREREGSRGSRESSGSRKHEKSTKDYMDYKEYKPYKDESKPKNREGDHSRSSSSSSASRDDKDIRKEREEEFKPHHEQKEYSSFQGGNRPRGPFQFRIRGGRGRARGVFASTNMGPSNPNAAFQKRPKEEEWDPEYTPKSKKYFLHDDRDDGVDYWAKRGRGRGNFQRGRGRFNFKKSNSSPKWTHDKYQGDGHEEDDEEGIDTNEERKDRRKEEKDEANQNLEISVTKDQHI</sequence>
<accession>M3XH42</accession>
<dbReference type="GeneTree" id="ENSGT00950000183163"/>
<feature type="compositionally biased region" description="Basic and acidic residues" evidence="2">
    <location>
        <begin position="160"/>
        <end position="205"/>
    </location>
</feature>
<feature type="compositionally biased region" description="Low complexity" evidence="2">
    <location>
        <begin position="1"/>
        <end position="20"/>
    </location>
</feature>
<dbReference type="GO" id="GO:0045944">
    <property type="term" value="P:positive regulation of transcription by RNA polymerase II"/>
    <property type="evidence" value="ECO:0007669"/>
    <property type="project" value="TreeGrafter"/>
</dbReference>
<dbReference type="PANTHER" id="PTHR15268">
    <property type="entry name" value="THRAP3/BCLAF1"/>
    <property type="match status" value="1"/>
</dbReference>
<dbReference type="OMA" id="KEENQKX"/>
<dbReference type="STRING" id="7897.ENSLACP00000022048"/>
<dbReference type="PANTHER" id="PTHR15268:SF4">
    <property type="entry name" value="BCL-2-ASSOCIATED TRANSCRIPTION FACTOR 1"/>
    <property type="match status" value="1"/>
</dbReference>
<dbReference type="GeneID" id="102356530"/>
<reference evidence="3" key="2">
    <citation type="submission" date="2025-08" db="UniProtKB">
        <authorList>
            <consortium name="Ensembl"/>
        </authorList>
    </citation>
    <scope>IDENTIFICATION</scope>
</reference>
<feature type="compositionally biased region" description="Basic and acidic residues" evidence="2">
    <location>
        <begin position="918"/>
        <end position="932"/>
    </location>
</feature>
<comment type="similarity">
    <text evidence="1">Belongs to the BCLAF1/THRAP3 family.</text>
</comment>
<evidence type="ECO:0000256" key="1">
    <source>
        <dbReference type="ARBA" id="ARBA00006481"/>
    </source>
</evidence>
<feature type="compositionally biased region" description="Basic and acidic residues" evidence="2">
    <location>
        <begin position="357"/>
        <end position="377"/>
    </location>
</feature>
<dbReference type="GO" id="GO:0003712">
    <property type="term" value="F:transcription coregulator activity"/>
    <property type="evidence" value="ECO:0007669"/>
    <property type="project" value="TreeGrafter"/>
</dbReference>
<dbReference type="HOGENOM" id="CLU_014485_0_0_1"/>
<dbReference type="Proteomes" id="UP000008672">
    <property type="component" value="Unassembled WGS sequence"/>
</dbReference>
<dbReference type="EMBL" id="AFYH01186805">
    <property type="status" value="NOT_ANNOTATED_CDS"/>
    <property type="molecule type" value="Genomic_DNA"/>
</dbReference>
<dbReference type="AlphaFoldDB" id="M3XH42"/>
<dbReference type="EMBL" id="AFYH01186807">
    <property type="status" value="NOT_ANNOTATED_CDS"/>
    <property type="molecule type" value="Genomic_DNA"/>
</dbReference>
<feature type="compositionally biased region" description="Basic and acidic residues" evidence="2">
    <location>
        <begin position="681"/>
        <end position="763"/>
    </location>
</feature>
<dbReference type="InParanoid" id="M3XH42"/>
<organism evidence="3 4">
    <name type="scientific">Latimeria chalumnae</name>
    <name type="common">Coelacanth</name>
    <dbReference type="NCBI Taxonomy" id="7897"/>
    <lineage>
        <taxon>Eukaryota</taxon>
        <taxon>Metazoa</taxon>
        <taxon>Chordata</taxon>
        <taxon>Craniata</taxon>
        <taxon>Vertebrata</taxon>
        <taxon>Euteleostomi</taxon>
        <taxon>Coelacanthiformes</taxon>
        <taxon>Coelacanthidae</taxon>
        <taxon>Latimeria</taxon>
    </lineage>
</organism>
<feature type="region of interest" description="Disordered" evidence="2">
    <location>
        <begin position="871"/>
        <end position="946"/>
    </location>
</feature>
<keyword evidence="4" id="KW-1185">Reference proteome</keyword>
<gene>
    <name evidence="3" type="primary">BCLAF1</name>
</gene>
<dbReference type="OrthoDB" id="9948513at2759"/>
<evidence type="ECO:0000313" key="4">
    <source>
        <dbReference type="Proteomes" id="UP000008672"/>
    </source>
</evidence>
<dbReference type="Pfam" id="PF15440">
    <property type="entry name" value="THRAP3_BCLAF1"/>
    <property type="match status" value="1"/>
</dbReference>
<dbReference type="GO" id="GO:0016592">
    <property type="term" value="C:mediator complex"/>
    <property type="evidence" value="ECO:0007669"/>
    <property type="project" value="TreeGrafter"/>
</dbReference>
<dbReference type="Bgee" id="ENSLACG00000006728">
    <property type="expression patterns" value="Expressed in chordate pharynx and 6 other cell types or tissues"/>
</dbReference>
<feature type="compositionally biased region" description="Basic and acidic residues" evidence="2">
    <location>
        <begin position="47"/>
        <end position="63"/>
    </location>
</feature>
<dbReference type="InterPro" id="IPR029199">
    <property type="entry name" value="THRAP3_BCLAF1"/>
</dbReference>
<evidence type="ECO:0000313" key="3">
    <source>
        <dbReference type="Ensembl" id="ENSLACP00000022048.1"/>
    </source>
</evidence>